<dbReference type="InterPro" id="IPR052559">
    <property type="entry name" value="V-haloperoxidase"/>
</dbReference>
<gene>
    <name evidence="2" type="ORF">GK108_08125</name>
</gene>
<accession>A0A6L9L5U2</accession>
<dbReference type="Proteomes" id="UP000474175">
    <property type="component" value="Unassembled WGS sequence"/>
</dbReference>
<proteinExistence type="predicted"/>
<keyword evidence="3" id="KW-1185">Reference proteome</keyword>
<evidence type="ECO:0000259" key="1">
    <source>
        <dbReference type="Pfam" id="PF01569"/>
    </source>
</evidence>
<sequence>MRPVGKITYVLLCFYLFTSHLSYSQKKKTSPADVATQWATMTTQVMTAAPKNSPTYGSRALGYLGLTMYETVVWSNPSYRSIATSLCDTLSMPKPIAQKAYCWELALNAGQAYLLKQLYGYTNKMNPVDSLANVIHTQYAAKKSKSVVQRSEEFGKAIAETIYNWSKSDGGYEGYTRNFPPDFVNLAGTGLWVPPIAGQSRSEIPLHPAWGKNRTFIRQNGLLPNPEPMQYSVDSTSRYYKGYKEVYDRKKTLTAADHEIIYWWGDDPSETCSPPGHSYNLATIAIKKSNASLPLAAQTYCRVGMAVADAFIMCWRTKYAYNVERPSTFIRKHLDTIQNYIDGGWRSAFPEPPFSAFYSGHATQSAATATVLTDIYGDNFSFVDDTHINRKGGYAYKNYYYYLKFKPRQFASFWESAKECAESRLLGGIHTRHDNDTGLAEGTKIGRNVNAIQWTNQPNHSRKQASSRTYKRTSRIVALH</sequence>
<feature type="domain" description="Phosphatidic acid phosphatase type 2/haloperoxidase" evidence="1">
    <location>
        <begin position="306"/>
        <end position="454"/>
    </location>
</feature>
<evidence type="ECO:0000313" key="2">
    <source>
        <dbReference type="EMBL" id="NDU94837.1"/>
    </source>
</evidence>
<dbReference type="AlphaFoldDB" id="A0A6L9L5U2"/>
<evidence type="ECO:0000313" key="3">
    <source>
        <dbReference type="Proteomes" id="UP000474175"/>
    </source>
</evidence>
<dbReference type="SUPFAM" id="SSF48317">
    <property type="entry name" value="Acid phosphatase/Vanadium-dependent haloperoxidase"/>
    <property type="match status" value="1"/>
</dbReference>
<name>A0A6L9L5U2_9BACT</name>
<dbReference type="InterPro" id="IPR036938">
    <property type="entry name" value="PAP2/HPO_sf"/>
</dbReference>
<keyword evidence="2" id="KW-0575">Peroxidase</keyword>
<dbReference type="GO" id="GO:0004601">
    <property type="term" value="F:peroxidase activity"/>
    <property type="evidence" value="ECO:0007669"/>
    <property type="project" value="UniProtKB-KW"/>
</dbReference>
<dbReference type="InterPro" id="IPR000326">
    <property type="entry name" value="PAP2/HPO"/>
</dbReference>
<dbReference type="PANTHER" id="PTHR34599:SF1">
    <property type="entry name" value="PHOSPHATIDIC ACID PHOSPHATASE TYPE 2_HALOPEROXIDASE DOMAIN-CONTAINING PROTEIN"/>
    <property type="match status" value="1"/>
</dbReference>
<reference evidence="2 3" key="1">
    <citation type="submission" date="2020-02" db="EMBL/GenBank/DDBJ databases">
        <title>Draft genome sequence of two Spirosoma agri KCTC 52727 and Spirosoma terrae KCTC 52035.</title>
        <authorList>
            <person name="Rojas J."/>
            <person name="Ambika Manirajan B."/>
            <person name="Suarez C."/>
            <person name="Ratering S."/>
            <person name="Schnell S."/>
        </authorList>
    </citation>
    <scope>NUCLEOTIDE SEQUENCE [LARGE SCALE GENOMIC DNA]</scope>
    <source>
        <strain evidence="2 3">KCTC 52035</strain>
    </source>
</reference>
<protein>
    <submittedName>
        <fullName evidence="2">Vanadium-dependent haloperoxidase</fullName>
    </submittedName>
</protein>
<keyword evidence="2" id="KW-0560">Oxidoreductase</keyword>
<comment type="caution">
    <text evidence="2">The sequence shown here is derived from an EMBL/GenBank/DDBJ whole genome shotgun (WGS) entry which is preliminary data.</text>
</comment>
<dbReference type="EMBL" id="JAAFZH010000003">
    <property type="protein sequence ID" value="NDU94837.1"/>
    <property type="molecule type" value="Genomic_DNA"/>
</dbReference>
<dbReference type="CDD" id="cd03398">
    <property type="entry name" value="PAP2_haloperoxidase"/>
    <property type="match status" value="1"/>
</dbReference>
<dbReference type="Gene3D" id="1.10.606.20">
    <property type="match status" value="1"/>
</dbReference>
<organism evidence="2 3">
    <name type="scientific">Spirosoma terrae</name>
    <dbReference type="NCBI Taxonomy" id="1968276"/>
    <lineage>
        <taxon>Bacteria</taxon>
        <taxon>Pseudomonadati</taxon>
        <taxon>Bacteroidota</taxon>
        <taxon>Cytophagia</taxon>
        <taxon>Cytophagales</taxon>
        <taxon>Cytophagaceae</taxon>
        <taxon>Spirosoma</taxon>
    </lineage>
</organism>
<dbReference type="Pfam" id="PF01569">
    <property type="entry name" value="PAP2"/>
    <property type="match status" value="1"/>
</dbReference>
<dbReference type="RefSeq" id="WP_163945615.1">
    <property type="nucleotide sequence ID" value="NZ_JAAFZH010000003.1"/>
</dbReference>
<dbReference type="PANTHER" id="PTHR34599">
    <property type="entry name" value="PEROXIDASE-RELATED"/>
    <property type="match status" value="1"/>
</dbReference>